<comment type="caution">
    <text evidence="2">The sequence shown here is derived from an EMBL/GenBank/DDBJ whole genome shotgun (WGS) entry which is preliminary data.</text>
</comment>
<evidence type="ECO:0000256" key="1">
    <source>
        <dbReference type="SAM" id="MobiDB-lite"/>
    </source>
</evidence>
<protein>
    <recommendedName>
        <fullName evidence="4">Zinc knuckle CX2CX4HX4C domain-containing protein</fullName>
    </recommendedName>
</protein>
<accession>A0AAV5JHP3</accession>
<keyword evidence="3" id="KW-1185">Reference proteome</keyword>
<dbReference type="Proteomes" id="UP001054252">
    <property type="component" value="Unassembled WGS sequence"/>
</dbReference>
<proteinExistence type="predicted"/>
<feature type="compositionally biased region" description="Polar residues" evidence="1">
    <location>
        <begin position="75"/>
        <end position="90"/>
    </location>
</feature>
<evidence type="ECO:0000313" key="2">
    <source>
        <dbReference type="EMBL" id="GKV11585.1"/>
    </source>
</evidence>
<evidence type="ECO:0000313" key="3">
    <source>
        <dbReference type="Proteomes" id="UP001054252"/>
    </source>
</evidence>
<name>A0AAV5JHP3_9ROSI</name>
<feature type="region of interest" description="Disordered" evidence="1">
    <location>
        <begin position="68"/>
        <end position="91"/>
    </location>
</feature>
<dbReference type="AlphaFoldDB" id="A0AAV5JHP3"/>
<organism evidence="2 3">
    <name type="scientific">Rubroshorea leprosula</name>
    <dbReference type="NCBI Taxonomy" id="152421"/>
    <lineage>
        <taxon>Eukaryota</taxon>
        <taxon>Viridiplantae</taxon>
        <taxon>Streptophyta</taxon>
        <taxon>Embryophyta</taxon>
        <taxon>Tracheophyta</taxon>
        <taxon>Spermatophyta</taxon>
        <taxon>Magnoliopsida</taxon>
        <taxon>eudicotyledons</taxon>
        <taxon>Gunneridae</taxon>
        <taxon>Pentapetalae</taxon>
        <taxon>rosids</taxon>
        <taxon>malvids</taxon>
        <taxon>Malvales</taxon>
        <taxon>Dipterocarpaceae</taxon>
        <taxon>Rubroshorea</taxon>
    </lineage>
</organism>
<gene>
    <name evidence="2" type="ORF">SLEP1_g22832</name>
</gene>
<dbReference type="EMBL" id="BPVZ01000034">
    <property type="protein sequence ID" value="GKV11585.1"/>
    <property type="molecule type" value="Genomic_DNA"/>
</dbReference>
<sequence length="280" mass="32701">MGRRIGAKIKNLVDVDAGDGDACCLGIRFRSTLSRYDLQNFCYCCGMLDHVDRDYELGLDTKMQDEARWRHSRPNMESQRAQESSKSHYGNPSLDWRNDKLNLVAESVGGNHALNQLTLNGNDKPWNESSRERFLRKESQADKNILAIQGNWVRVRPPFSSDHTPLWITLDDRRDRLKLRRCKFRFENMWLQDDACRKVVQSSWDSIGKSGDWNGLTLKIKACSSDLERWNHSKFGQVQRKLRDCTHDLELLRACPQTEAIQIEEAKLISEMEEWLERRK</sequence>
<reference evidence="2 3" key="1">
    <citation type="journal article" date="2021" name="Commun. Biol.">
        <title>The genome of Shorea leprosula (Dipterocarpaceae) highlights the ecological relevance of drought in aseasonal tropical rainforests.</title>
        <authorList>
            <person name="Ng K.K.S."/>
            <person name="Kobayashi M.J."/>
            <person name="Fawcett J.A."/>
            <person name="Hatakeyama M."/>
            <person name="Paape T."/>
            <person name="Ng C.H."/>
            <person name="Ang C.C."/>
            <person name="Tnah L.H."/>
            <person name="Lee C.T."/>
            <person name="Nishiyama T."/>
            <person name="Sese J."/>
            <person name="O'Brien M.J."/>
            <person name="Copetti D."/>
            <person name="Mohd Noor M.I."/>
            <person name="Ong R.C."/>
            <person name="Putra M."/>
            <person name="Sireger I.Z."/>
            <person name="Indrioko S."/>
            <person name="Kosugi Y."/>
            <person name="Izuno A."/>
            <person name="Isagi Y."/>
            <person name="Lee S.L."/>
            <person name="Shimizu K.K."/>
        </authorList>
    </citation>
    <scope>NUCLEOTIDE SEQUENCE [LARGE SCALE GENOMIC DNA]</scope>
    <source>
        <strain evidence="2">214</strain>
    </source>
</reference>
<evidence type="ECO:0008006" key="4">
    <source>
        <dbReference type="Google" id="ProtNLM"/>
    </source>
</evidence>